<organism evidence="6 7">
    <name type="scientific">OM182 bacterium</name>
    <dbReference type="NCBI Taxonomy" id="2510334"/>
    <lineage>
        <taxon>Bacteria</taxon>
        <taxon>Pseudomonadati</taxon>
        <taxon>Pseudomonadota</taxon>
        <taxon>Gammaproteobacteria</taxon>
        <taxon>OMG group</taxon>
        <taxon>OM182 clade</taxon>
    </lineage>
</organism>
<evidence type="ECO:0000256" key="4">
    <source>
        <dbReference type="ARBA" id="ARBA00023014"/>
    </source>
</evidence>
<dbReference type="PANTHER" id="PTHR40261:SF1">
    <property type="entry name" value="RIESKE DOMAIN-CONTAINING PROTEIN"/>
    <property type="match status" value="1"/>
</dbReference>
<evidence type="ECO:0000256" key="1">
    <source>
        <dbReference type="ARBA" id="ARBA00022714"/>
    </source>
</evidence>
<proteinExistence type="predicted"/>
<sequence>MISLLAIDVIEEGTSKGIEVNGAYLFAVKKDDQLVLYYNRCPHLGTPLEWEEDRFLDADGALIQCSTHGALFQIEDGYCLVGPCKGKSLHAMPFEIVDGMIMIDEDQLKTPMPL</sequence>
<dbReference type="PROSITE" id="PS51296">
    <property type="entry name" value="RIESKE"/>
    <property type="match status" value="1"/>
</dbReference>
<evidence type="ECO:0000313" key="7">
    <source>
        <dbReference type="Proteomes" id="UP000320404"/>
    </source>
</evidence>
<evidence type="ECO:0000256" key="3">
    <source>
        <dbReference type="ARBA" id="ARBA00023004"/>
    </source>
</evidence>
<evidence type="ECO:0000256" key="2">
    <source>
        <dbReference type="ARBA" id="ARBA00022723"/>
    </source>
</evidence>
<dbReference type="SUPFAM" id="SSF50022">
    <property type="entry name" value="ISP domain"/>
    <property type="match status" value="1"/>
</dbReference>
<dbReference type="PANTHER" id="PTHR40261">
    <property type="match status" value="1"/>
</dbReference>
<dbReference type="GO" id="GO:0046872">
    <property type="term" value="F:metal ion binding"/>
    <property type="evidence" value="ECO:0007669"/>
    <property type="project" value="UniProtKB-KW"/>
</dbReference>
<feature type="domain" description="Rieske" evidence="5">
    <location>
        <begin position="2"/>
        <end position="103"/>
    </location>
</feature>
<evidence type="ECO:0000259" key="5">
    <source>
        <dbReference type="PROSITE" id="PS51296"/>
    </source>
</evidence>
<dbReference type="Gene3D" id="2.102.10.10">
    <property type="entry name" value="Rieske [2Fe-2S] iron-sulphur domain"/>
    <property type="match status" value="1"/>
</dbReference>
<dbReference type="EMBL" id="SHAH01000020">
    <property type="protein sequence ID" value="RZO77043.1"/>
    <property type="molecule type" value="Genomic_DNA"/>
</dbReference>
<dbReference type="GO" id="GO:0051537">
    <property type="term" value="F:2 iron, 2 sulfur cluster binding"/>
    <property type="evidence" value="ECO:0007669"/>
    <property type="project" value="UniProtKB-KW"/>
</dbReference>
<dbReference type="Proteomes" id="UP000320404">
    <property type="component" value="Unassembled WGS sequence"/>
</dbReference>
<keyword evidence="3" id="KW-0408">Iron</keyword>
<name>A0A520S3K5_9GAMM</name>
<reference evidence="6 7" key="1">
    <citation type="submission" date="2019-02" db="EMBL/GenBank/DDBJ databases">
        <title>Prokaryotic population dynamics and viral predation in marine succession experiment using metagenomics: the confinement effect.</title>
        <authorList>
            <person name="Haro-Moreno J.M."/>
            <person name="Rodriguez-Valera F."/>
            <person name="Lopez-Perez M."/>
        </authorList>
    </citation>
    <scope>NUCLEOTIDE SEQUENCE [LARGE SCALE GENOMIC DNA]</scope>
    <source>
        <strain evidence="6">MED-G158</strain>
    </source>
</reference>
<dbReference type="CDD" id="cd03467">
    <property type="entry name" value="Rieske"/>
    <property type="match status" value="1"/>
</dbReference>
<gene>
    <name evidence="6" type="ORF">EVA69_02265</name>
</gene>
<keyword evidence="2" id="KW-0479">Metal-binding</keyword>
<evidence type="ECO:0000313" key="6">
    <source>
        <dbReference type="EMBL" id="RZO77043.1"/>
    </source>
</evidence>
<keyword evidence="4" id="KW-0411">Iron-sulfur</keyword>
<dbReference type="Pfam" id="PF00355">
    <property type="entry name" value="Rieske"/>
    <property type="match status" value="1"/>
</dbReference>
<protein>
    <submittedName>
        <fullName evidence="6">Rieske (2Fe-2S) protein</fullName>
    </submittedName>
</protein>
<comment type="caution">
    <text evidence="6">The sequence shown here is derived from an EMBL/GenBank/DDBJ whole genome shotgun (WGS) entry which is preliminary data.</text>
</comment>
<accession>A0A520S3K5</accession>
<dbReference type="InterPro" id="IPR017941">
    <property type="entry name" value="Rieske_2Fe-2S"/>
</dbReference>
<dbReference type="AlphaFoldDB" id="A0A520S3K5"/>
<dbReference type="InterPro" id="IPR036922">
    <property type="entry name" value="Rieske_2Fe-2S_sf"/>
</dbReference>
<keyword evidence="1" id="KW-0001">2Fe-2S</keyword>